<dbReference type="Gene3D" id="2.60.40.2090">
    <property type="match status" value="1"/>
</dbReference>
<dbReference type="InterPro" id="IPR014941">
    <property type="entry name" value="FimB/Mfa2/Mfa3"/>
</dbReference>
<evidence type="ECO:0000313" key="10">
    <source>
        <dbReference type="Proteomes" id="UP000007486"/>
    </source>
</evidence>
<dbReference type="Gene3D" id="2.60.40.2100">
    <property type="match status" value="1"/>
</dbReference>
<dbReference type="AlphaFoldDB" id="F0R0G2"/>
<dbReference type="PROSITE" id="PS51257">
    <property type="entry name" value="PROKAR_LIPOPROTEIN"/>
    <property type="match status" value="1"/>
</dbReference>
<keyword evidence="5" id="KW-0564">Palmitate</keyword>
<keyword evidence="10" id="KW-1185">Reference proteome</keyword>
<evidence type="ECO:0000256" key="1">
    <source>
        <dbReference type="ARBA" id="ARBA00004442"/>
    </source>
</evidence>
<evidence type="ECO:0000256" key="8">
    <source>
        <dbReference type="SAM" id="SignalP"/>
    </source>
</evidence>
<name>F0R0G2_PHOSB</name>
<dbReference type="GO" id="GO:0009279">
    <property type="term" value="C:cell outer membrane"/>
    <property type="evidence" value="ECO:0007669"/>
    <property type="project" value="UniProtKB-SubCell"/>
</dbReference>
<keyword evidence="7" id="KW-0449">Lipoprotein</keyword>
<keyword evidence="4" id="KW-0472">Membrane</keyword>
<evidence type="ECO:0000256" key="6">
    <source>
        <dbReference type="ARBA" id="ARBA00023237"/>
    </source>
</evidence>
<dbReference type="Pfam" id="PF08842">
    <property type="entry name" value="Mfa2"/>
    <property type="match status" value="1"/>
</dbReference>
<evidence type="ECO:0000256" key="4">
    <source>
        <dbReference type="ARBA" id="ARBA00023136"/>
    </source>
</evidence>
<accession>F0R0G2</accession>
<dbReference type="eggNOG" id="ENOG502ZAEH">
    <property type="taxonomic scope" value="Bacteria"/>
</dbReference>
<keyword evidence="6" id="KW-0998">Cell outer membrane</keyword>
<evidence type="ECO:0000256" key="3">
    <source>
        <dbReference type="ARBA" id="ARBA00022729"/>
    </source>
</evidence>
<reference evidence="9 10" key="1">
    <citation type="journal article" date="2011" name="Stand. Genomic Sci.">
        <title>Complete genome sequence of Bacteroides salanitronis type strain (BL78).</title>
        <authorList>
            <person name="Gronow S."/>
            <person name="Held B."/>
            <person name="Lucas S."/>
            <person name="Lapidus A."/>
            <person name="Del Rio T.G."/>
            <person name="Nolan M."/>
            <person name="Tice H."/>
            <person name="Deshpande S."/>
            <person name="Cheng J.F."/>
            <person name="Pitluck S."/>
            <person name="Liolios K."/>
            <person name="Pagani I."/>
            <person name="Ivanova N."/>
            <person name="Mavromatis K."/>
            <person name="Pati A."/>
            <person name="Tapia R."/>
            <person name="Han C."/>
            <person name="Goodwin L."/>
            <person name="Chen A."/>
            <person name="Palaniappan K."/>
            <person name="Land M."/>
            <person name="Hauser L."/>
            <person name="Chang Y.J."/>
            <person name="Jeffries C.D."/>
            <person name="Brambilla E.M."/>
            <person name="Rohde M."/>
            <person name="Goker M."/>
            <person name="Detter J.C."/>
            <person name="Woyke T."/>
            <person name="Bristow J."/>
            <person name="Markowitz V."/>
            <person name="Hugenholtz P."/>
            <person name="Kyrpides N.C."/>
            <person name="Klenk H.P."/>
            <person name="Eisen J.A."/>
        </authorList>
    </citation>
    <scope>NUCLEOTIDE SEQUENCE [LARGE SCALE GENOMIC DNA]</scope>
    <source>
        <strain evidence="9 10">DSM 18170</strain>
    </source>
</reference>
<proteinExistence type="inferred from homology"/>
<dbReference type="EMBL" id="CP002530">
    <property type="protein sequence ID" value="ADY35198.1"/>
    <property type="molecule type" value="Genomic_DNA"/>
</dbReference>
<dbReference type="KEGG" id="bsa:Bacsa_0602"/>
<protein>
    <recommendedName>
        <fullName evidence="11">Lipoprotein</fullName>
    </recommendedName>
</protein>
<keyword evidence="3 8" id="KW-0732">Signal</keyword>
<feature type="chain" id="PRO_5003258883" description="Lipoprotein" evidence="8">
    <location>
        <begin position="22"/>
        <end position="334"/>
    </location>
</feature>
<evidence type="ECO:0008006" key="11">
    <source>
        <dbReference type="Google" id="ProtNLM"/>
    </source>
</evidence>
<dbReference type="OrthoDB" id="1099819at2"/>
<dbReference type="RefSeq" id="WP_013616656.1">
    <property type="nucleotide sequence ID" value="NC_015164.1"/>
</dbReference>
<sequence>MKRSIIPVAGAALLAALVTFASSSCDTVYDDDLQPCPTGVSLHFVYDYNMEYANAFPAKVDCITLYVFDSEGKHVTTCTETSDVLSREDYRMQIDLDEGDYRFIAYGGLACQAHSFAVGQEPKPGTHWSELSVEMVHDNLTSAQKLHDFYYGTAEGKVEENAYKEVTLRLMKNTNNLRVVLQQVNGKPLSDEDFTFAVTDDNTLFDNSNNLTANGTVTYSPWSQGCQSVGENEGEVTVAYAEFSTSRLVKEESHRPRLSIRRASDGENIIDIPLIDYLLLLKSDAYSEMGEQEFLDRESEWSLIFFLDDRGEWLKTQIVVNGWVVRLNGMVIEF</sequence>
<dbReference type="HOGENOM" id="CLU_059697_0_0_10"/>
<gene>
    <name evidence="9" type="ordered locus">Bacsa_0602</name>
</gene>
<dbReference type="STRING" id="667015.Bacsa_0602"/>
<evidence type="ECO:0000256" key="7">
    <source>
        <dbReference type="ARBA" id="ARBA00023288"/>
    </source>
</evidence>
<comment type="similarity">
    <text evidence="2">Belongs to the bacteroidetes fimbrillin superfamily. FimB/Mfa2 family.</text>
</comment>
<comment type="subcellular location">
    <subcellularLocation>
        <location evidence="1">Cell outer membrane</location>
    </subcellularLocation>
</comment>
<evidence type="ECO:0000256" key="2">
    <source>
        <dbReference type="ARBA" id="ARBA00007248"/>
    </source>
</evidence>
<evidence type="ECO:0000313" key="9">
    <source>
        <dbReference type="EMBL" id="ADY35198.1"/>
    </source>
</evidence>
<dbReference type="Proteomes" id="UP000007486">
    <property type="component" value="Chromosome"/>
</dbReference>
<organism evidence="9 10">
    <name type="scientific">Phocaeicola salanitronis (strain DSM 18170 / JCM 13657 / CCUG 60908 / BL78)</name>
    <name type="common">Bacteroides salanitronis</name>
    <dbReference type="NCBI Taxonomy" id="667015"/>
    <lineage>
        <taxon>Bacteria</taxon>
        <taxon>Pseudomonadati</taxon>
        <taxon>Bacteroidota</taxon>
        <taxon>Bacteroidia</taxon>
        <taxon>Bacteroidales</taxon>
        <taxon>Bacteroidaceae</taxon>
        <taxon>Phocaeicola</taxon>
    </lineage>
</organism>
<evidence type="ECO:0000256" key="5">
    <source>
        <dbReference type="ARBA" id="ARBA00023139"/>
    </source>
</evidence>
<feature type="signal peptide" evidence="8">
    <location>
        <begin position="1"/>
        <end position="21"/>
    </location>
</feature>